<dbReference type="Pfam" id="PF02080">
    <property type="entry name" value="TrkA_C"/>
    <property type="match status" value="1"/>
</dbReference>
<dbReference type="InterPro" id="IPR006037">
    <property type="entry name" value="RCK_C"/>
</dbReference>
<feature type="transmembrane region" description="Helical" evidence="2">
    <location>
        <begin position="121"/>
        <end position="142"/>
    </location>
</feature>
<dbReference type="SUPFAM" id="SSF81324">
    <property type="entry name" value="Voltage-gated potassium channels"/>
    <property type="match status" value="1"/>
</dbReference>
<dbReference type="InterPro" id="IPR003148">
    <property type="entry name" value="RCK_N"/>
</dbReference>
<dbReference type="PANTHER" id="PTHR43833">
    <property type="entry name" value="POTASSIUM CHANNEL PROTEIN 2-RELATED-RELATED"/>
    <property type="match status" value="1"/>
</dbReference>
<dbReference type="Pfam" id="PF02254">
    <property type="entry name" value="TrkA_N"/>
    <property type="match status" value="1"/>
</dbReference>
<keyword evidence="2" id="KW-0472">Membrane</keyword>
<dbReference type="Gene3D" id="3.30.70.1450">
    <property type="entry name" value="Regulator of K+ conductance, C-terminal domain"/>
    <property type="match status" value="1"/>
</dbReference>
<comment type="subcellular location">
    <subcellularLocation>
        <location evidence="1">Cell membrane</location>
        <topology evidence="1">Multi-pass membrane protein</topology>
    </subcellularLocation>
</comment>
<dbReference type="InterPro" id="IPR036721">
    <property type="entry name" value="RCK_C_sf"/>
</dbReference>
<dbReference type="SUPFAM" id="SSF116726">
    <property type="entry name" value="TrkA C-terminal domain-like"/>
    <property type="match status" value="1"/>
</dbReference>
<sequence length="389" mass="42099">MSPDATAPTGSLAERAWRRATSIWLWPWHWPGREARRALPKPRLADLPAHATVSFWRREAGRRILLGFSMVAVVMTYGVSGYMAMGWSFMDAFYQVFITISAVGLTEVHPLDSTILRVHTMATISMGLFAVGYTVGGFISLLTEGEFQKFLGQQRIMKSIANLTGHTIVAGYGRVGAMVCEGLAGAGMPFVVIEQDPARAAEMQTRGFTYILGDATDEGVLRDAGVGRAAVLVTSMPGDAANVFITLTARELCPNIDIIARAEQPSTQKKLRQAGANHVIMPAAIGAHRIVSLLTNPTAVEFVELVTQRSSLQIEMDDIPIVEGSPLAGLSLRDADVGRLTGVIVIAIKNRDGHLIFPARGDEVIGPGDSLVILGKRSNLDQFREKFLS</sequence>
<dbReference type="PROSITE" id="PS51201">
    <property type="entry name" value="RCK_N"/>
    <property type="match status" value="1"/>
</dbReference>
<evidence type="ECO:0000313" key="6">
    <source>
        <dbReference type="Proteomes" id="UP000324233"/>
    </source>
</evidence>
<organism evidence="5 6">
    <name type="scientific">Aquisphaera giovannonii</name>
    <dbReference type="NCBI Taxonomy" id="406548"/>
    <lineage>
        <taxon>Bacteria</taxon>
        <taxon>Pseudomonadati</taxon>
        <taxon>Planctomycetota</taxon>
        <taxon>Planctomycetia</taxon>
        <taxon>Isosphaerales</taxon>
        <taxon>Isosphaeraceae</taxon>
        <taxon>Aquisphaera</taxon>
    </lineage>
</organism>
<feature type="domain" description="RCK N-terminal" evidence="3">
    <location>
        <begin position="164"/>
        <end position="281"/>
    </location>
</feature>
<feature type="domain" description="RCK C-terminal" evidence="4">
    <location>
        <begin position="303"/>
        <end position="389"/>
    </location>
</feature>
<dbReference type="PANTHER" id="PTHR43833:SF9">
    <property type="entry name" value="POTASSIUM CHANNEL PROTEIN YUGO-RELATED"/>
    <property type="match status" value="1"/>
</dbReference>
<dbReference type="Pfam" id="PF07885">
    <property type="entry name" value="Ion_trans_2"/>
    <property type="match status" value="1"/>
</dbReference>
<dbReference type="SUPFAM" id="SSF51735">
    <property type="entry name" value="NAD(P)-binding Rossmann-fold domains"/>
    <property type="match status" value="1"/>
</dbReference>
<protein>
    <submittedName>
        <fullName evidence="5">Inner membrane protein YbaL</fullName>
    </submittedName>
</protein>
<evidence type="ECO:0000256" key="1">
    <source>
        <dbReference type="ARBA" id="ARBA00004651"/>
    </source>
</evidence>
<dbReference type="PROSITE" id="PS51202">
    <property type="entry name" value="RCK_C"/>
    <property type="match status" value="1"/>
</dbReference>
<keyword evidence="2" id="KW-1133">Transmembrane helix</keyword>
<evidence type="ECO:0000259" key="3">
    <source>
        <dbReference type="PROSITE" id="PS51201"/>
    </source>
</evidence>
<dbReference type="GO" id="GO:0006813">
    <property type="term" value="P:potassium ion transport"/>
    <property type="evidence" value="ECO:0007669"/>
    <property type="project" value="InterPro"/>
</dbReference>
<keyword evidence="6" id="KW-1185">Reference proteome</keyword>
<reference evidence="5 6" key="1">
    <citation type="submission" date="2019-08" db="EMBL/GenBank/DDBJ databases">
        <title>Deep-cultivation of Planctomycetes and their phenomic and genomic characterization uncovers novel biology.</title>
        <authorList>
            <person name="Wiegand S."/>
            <person name="Jogler M."/>
            <person name="Boedeker C."/>
            <person name="Pinto D."/>
            <person name="Vollmers J."/>
            <person name="Rivas-Marin E."/>
            <person name="Kohn T."/>
            <person name="Peeters S.H."/>
            <person name="Heuer A."/>
            <person name="Rast P."/>
            <person name="Oberbeckmann S."/>
            <person name="Bunk B."/>
            <person name="Jeske O."/>
            <person name="Meyerdierks A."/>
            <person name="Storesund J.E."/>
            <person name="Kallscheuer N."/>
            <person name="Luecker S."/>
            <person name="Lage O.M."/>
            <person name="Pohl T."/>
            <person name="Merkel B.J."/>
            <person name="Hornburger P."/>
            <person name="Mueller R.-W."/>
            <person name="Bruemmer F."/>
            <person name="Labrenz M."/>
            <person name="Spormann A.M."/>
            <person name="Op den Camp H."/>
            <person name="Overmann J."/>
            <person name="Amann R."/>
            <person name="Jetten M.S.M."/>
            <person name="Mascher T."/>
            <person name="Medema M.H."/>
            <person name="Devos D.P."/>
            <person name="Kaster A.-K."/>
            <person name="Ovreas L."/>
            <person name="Rohde M."/>
            <person name="Galperin M.Y."/>
            <person name="Jogler C."/>
        </authorList>
    </citation>
    <scope>NUCLEOTIDE SEQUENCE [LARGE SCALE GENOMIC DNA]</scope>
    <source>
        <strain evidence="5 6">OJF2</strain>
    </source>
</reference>
<name>A0A5B9WA88_9BACT</name>
<proteinExistence type="predicted"/>
<dbReference type="EMBL" id="CP042997">
    <property type="protein sequence ID" value="QEH37446.1"/>
    <property type="molecule type" value="Genomic_DNA"/>
</dbReference>
<keyword evidence="2" id="KW-0812">Transmembrane</keyword>
<dbReference type="AlphaFoldDB" id="A0A5B9WA88"/>
<dbReference type="GO" id="GO:0005886">
    <property type="term" value="C:plasma membrane"/>
    <property type="evidence" value="ECO:0007669"/>
    <property type="project" value="UniProtKB-SubCell"/>
</dbReference>
<dbReference type="Gene3D" id="1.10.287.70">
    <property type="match status" value="1"/>
</dbReference>
<gene>
    <name evidence="5" type="primary">ybaL_3</name>
    <name evidence="5" type="ORF">OJF2_60370</name>
</gene>
<evidence type="ECO:0000256" key="2">
    <source>
        <dbReference type="SAM" id="Phobius"/>
    </source>
</evidence>
<dbReference type="InterPro" id="IPR050721">
    <property type="entry name" value="Trk_Ktr_HKT_K-transport"/>
</dbReference>
<accession>A0A5B9WA88</accession>
<dbReference type="InterPro" id="IPR013099">
    <property type="entry name" value="K_chnl_dom"/>
</dbReference>
<dbReference type="Gene3D" id="3.40.50.720">
    <property type="entry name" value="NAD(P)-binding Rossmann-like Domain"/>
    <property type="match status" value="1"/>
</dbReference>
<dbReference type="GO" id="GO:0008324">
    <property type="term" value="F:monoatomic cation transmembrane transporter activity"/>
    <property type="evidence" value="ECO:0007669"/>
    <property type="project" value="InterPro"/>
</dbReference>
<evidence type="ECO:0000313" key="5">
    <source>
        <dbReference type="EMBL" id="QEH37446.1"/>
    </source>
</evidence>
<evidence type="ECO:0000259" key="4">
    <source>
        <dbReference type="PROSITE" id="PS51202"/>
    </source>
</evidence>
<dbReference type="Proteomes" id="UP000324233">
    <property type="component" value="Chromosome"/>
</dbReference>
<dbReference type="RefSeq" id="WP_148597002.1">
    <property type="nucleotide sequence ID" value="NZ_CP042997.1"/>
</dbReference>
<feature type="transmembrane region" description="Helical" evidence="2">
    <location>
        <begin position="64"/>
        <end position="86"/>
    </location>
</feature>
<dbReference type="KEGG" id="agv:OJF2_60370"/>
<dbReference type="InterPro" id="IPR036291">
    <property type="entry name" value="NAD(P)-bd_dom_sf"/>
</dbReference>
<dbReference type="OrthoDB" id="9785285at2"/>